<comment type="caution">
    <text evidence="1">The sequence shown here is derived from an EMBL/GenBank/DDBJ whole genome shotgun (WGS) entry which is preliminary data.</text>
</comment>
<organism evidence="1 2">
    <name type="scientific">Cronartium quercuum f. sp. fusiforme G11</name>
    <dbReference type="NCBI Taxonomy" id="708437"/>
    <lineage>
        <taxon>Eukaryota</taxon>
        <taxon>Fungi</taxon>
        <taxon>Dikarya</taxon>
        <taxon>Basidiomycota</taxon>
        <taxon>Pucciniomycotina</taxon>
        <taxon>Pucciniomycetes</taxon>
        <taxon>Pucciniales</taxon>
        <taxon>Coleosporiaceae</taxon>
        <taxon>Cronartium</taxon>
    </lineage>
</organism>
<name>A0A9P6N9G1_9BASI</name>
<dbReference type="EMBL" id="MU167469">
    <property type="protein sequence ID" value="KAG0140162.1"/>
    <property type="molecule type" value="Genomic_DNA"/>
</dbReference>
<sequence length="143" mass="15724">MPFEMLWMNDPVDYSTVISFTFVVSGPQSLSAPLIPGRLITLKAGASSFFALRSYVSPLHVRPSALVHNHQSLFDSHIYRADLSSIAGKSGLEAWEMKAEEVTSLVSPSDKVDSHPTVRRRRDRIGQETYVDSLIGTSCGKGI</sequence>
<proteinExistence type="predicted"/>
<protein>
    <submittedName>
        <fullName evidence="1">Uncharacterized protein</fullName>
    </submittedName>
</protein>
<evidence type="ECO:0000313" key="2">
    <source>
        <dbReference type="Proteomes" id="UP000886653"/>
    </source>
</evidence>
<keyword evidence="2" id="KW-1185">Reference proteome</keyword>
<dbReference type="AlphaFoldDB" id="A0A9P6N9G1"/>
<accession>A0A9P6N9G1</accession>
<evidence type="ECO:0000313" key="1">
    <source>
        <dbReference type="EMBL" id="KAG0140162.1"/>
    </source>
</evidence>
<reference evidence="1" key="1">
    <citation type="submission" date="2013-11" db="EMBL/GenBank/DDBJ databases">
        <title>Genome sequence of the fusiform rust pathogen reveals effectors for host alternation and coevolution with pine.</title>
        <authorList>
            <consortium name="DOE Joint Genome Institute"/>
            <person name="Smith K."/>
            <person name="Pendleton A."/>
            <person name="Kubisiak T."/>
            <person name="Anderson C."/>
            <person name="Salamov A."/>
            <person name="Aerts A."/>
            <person name="Riley R."/>
            <person name="Clum A."/>
            <person name="Lindquist E."/>
            <person name="Ence D."/>
            <person name="Campbell M."/>
            <person name="Kronenberg Z."/>
            <person name="Feau N."/>
            <person name="Dhillon B."/>
            <person name="Hamelin R."/>
            <person name="Burleigh J."/>
            <person name="Smith J."/>
            <person name="Yandell M."/>
            <person name="Nelson C."/>
            <person name="Grigoriev I."/>
            <person name="Davis J."/>
        </authorList>
    </citation>
    <scope>NUCLEOTIDE SEQUENCE</scope>
    <source>
        <strain evidence="1">G11</strain>
    </source>
</reference>
<gene>
    <name evidence="1" type="ORF">CROQUDRAFT_111255</name>
</gene>
<dbReference type="Proteomes" id="UP000886653">
    <property type="component" value="Unassembled WGS sequence"/>
</dbReference>